<name>A0A151IWQ2_9HYME</name>
<protein>
    <submittedName>
        <fullName evidence="1">Uncharacterized protein</fullName>
    </submittedName>
</protein>
<dbReference type="EMBL" id="KQ980846">
    <property type="protein sequence ID" value="KYN12251.1"/>
    <property type="molecule type" value="Genomic_DNA"/>
</dbReference>
<sequence length="96" mass="11219">GGKGESVRAEDQEKKEEEKTLLEIINHAGDSFRKARKLTVKVSELASRFILMTTPMKVANTIVTRRLLHFNMHTERKSEEDGREFALRSNKWFVWE</sequence>
<organism evidence="1 2">
    <name type="scientific">Trachymyrmex cornetzi</name>
    <dbReference type="NCBI Taxonomy" id="471704"/>
    <lineage>
        <taxon>Eukaryota</taxon>
        <taxon>Metazoa</taxon>
        <taxon>Ecdysozoa</taxon>
        <taxon>Arthropoda</taxon>
        <taxon>Hexapoda</taxon>
        <taxon>Insecta</taxon>
        <taxon>Pterygota</taxon>
        <taxon>Neoptera</taxon>
        <taxon>Endopterygota</taxon>
        <taxon>Hymenoptera</taxon>
        <taxon>Apocrita</taxon>
        <taxon>Aculeata</taxon>
        <taxon>Formicoidea</taxon>
        <taxon>Formicidae</taxon>
        <taxon>Myrmicinae</taxon>
        <taxon>Trachymyrmex</taxon>
    </lineage>
</organism>
<feature type="non-terminal residue" evidence="1">
    <location>
        <position position="1"/>
    </location>
</feature>
<proteinExistence type="predicted"/>
<keyword evidence="2" id="KW-1185">Reference proteome</keyword>
<reference evidence="1 2" key="1">
    <citation type="submission" date="2015-09" db="EMBL/GenBank/DDBJ databases">
        <title>Trachymyrmex cornetzi WGS genome.</title>
        <authorList>
            <person name="Nygaard S."/>
            <person name="Hu H."/>
            <person name="Boomsma J."/>
            <person name="Zhang G."/>
        </authorList>
    </citation>
    <scope>NUCLEOTIDE SEQUENCE [LARGE SCALE GENOMIC DNA]</scope>
    <source>
        <strain evidence="1">Tcor2-1</strain>
        <tissue evidence="1">Whole body</tissue>
    </source>
</reference>
<evidence type="ECO:0000313" key="1">
    <source>
        <dbReference type="EMBL" id="KYN12251.1"/>
    </source>
</evidence>
<dbReference type="Proteomes" id="UP000078492">
    <property type="component" value="Unassembled WGS sequence"/>
</dbReference>
<evidence type="ECO:0000313" key="2">
    <source>
        <dbReference type="Proteomes" id="UP000078492"/>
    </source>
</evidence>
<gene>
    <name evidence="1" type="ORF">ALC57_15569</name>
</gene>
<accession>A0A151IWQ2</accession>
<dbReference type="AlphaFoldDB" id="A0A151IWQ2"/>